<keyword evidence="2" id="KW-1133">Transmembrane helix</keyword>
<dbReference type="EMBL" id="JBIMZQ010000025">
    <property type="protein sequence ID" value="KAL3664139.1"/>
    <property type="molecule type" value="Genomic_DNA"/>
</dbReference>
<feature type="region of interest" description="Disordered" evidence="1">
    <location>
        <begin position="271"/>
        <end position="290"/>
    </location>
</feature>
<comment type="caution">
    <text evidence="3">The sequence shown here is derived from an EMBL/GenBank/DDBJ whole genome shotgun (WGS) entry which is preliminary data.</text>
</comment>
<protein>
    <recommendedName>
        <fullName evidence="5">Intimal thickness related receptor IRP domain-containing protein</fullName>
    </recommendedName>
</protein>
<dbReference type="Proteomes" id="UP001632037">
    <property type="component" value="Unassembled WGS sequence"/>
</dbReference>
<name>A0ABD3FCX2_9STRA</name>
<evidence type="ECO:0000313" key="3">
    <source>
        <dbReference type="EMBL" id="KAL3664139.1"/>
    </source>
</evidence>
<accession>A0ABD3FCX2</accession>
<keyword evidence="2" id="KW-0472">Membrane</keyword>
<sequence>MKANGSPALLEATFDRTLFLPVSLVLAFVFAAHFWGLYSASDRLAQPRVQFLVDSSWISCATLVPFAYVNQHTLQALTDISETTMVLTLVVQVAIITRDAMKQCKLASLRYFMRVAEIFTASGTSVAVLSFAGLCMTSTEAQAVSGWHVAVEIVNLTQQNAALAFIVTFRYFYIALSRGSLVAAVKKHPLSTSLYALLVTHEYPFIIARNAVESSTQMSWKSLQGFYMRVLVLLCIWANARDHAATRARRRHPRTLAASKNRHLSSIVPQSSVYPSATRHRASPSGAQRLSSALSRQSLRKVYQLHSLVAPQPTKSAMSAFMSSLAGAAESLPQ</sequence>
<evidence type="ECO:0000256" key="1">
    <source>
        <dbReference type="SAM" id="MobiDB-lite"/>
    </source>
</evidence>
<evidence type="ECO:0008006" key="5">
    <source>
        <dbReference type="Google" id="ProtNLM"/>
    </source>
</evidence>
<evidence type="ECO:0000313" key="4">
    <source>
        <dbReference type="Proteomes" id="UP001632037"/>
    </source>
</evidence>
<feature type="transmembrane region" description="Helical" evidence="2">
    <location>
        <begin position="18"/>
        <end position="37"/>
    </location>
</feature>
<evidence type="ECO:0000256" key="2">
    <source>
        <dbReference type="SAM" id="Phobius"/>
    </source>
</evidence>
<keyword evidence="2" id="KW-0812">Transmembrane</keyword>
<gene>
    <name evidence="3" type="ORF">V7S43_011021</name>
</gene>
<dbReference type="AlphaFoldDB" id="A0ABD3FCX2"/>
<proteinExistence type="predicted"/>
<organism evidence="3 4">
    <name type="scientific">Phytophthora oleae</name>
    <dbReference type="NCBI Taxonomy" id="2107226"/>
    <lineage>
        <taxon>Eukaryota</taxon>
        <taxon>Sar</taxon>
        <taxon>Stramenopiles</taxon>
        <taxon>Oomycota</taxon>
        <taxon>Peronosporomycetes</taxon>
        <taxon>Peronosporales</taxon>
        <taxon>Peronosporaceae</taxon>
        <taxon>Phytophthora</taxon>
    </lineage>
</organism>
<keyword evidence="4" id="KW-1185">Reference proteome</keyword>
<reference evidence="3 4" key="1">
    <citation type="submission" date="2024-09" db="EMBL/GenBank/DDBJ databases">
        <title>Genome sequencing and assembly of Phytophthora oleae, isolate VK10A, causative agent of rot of olive drupes.</title>
        <authorList>
            <person name="Conti Taguali S."/>
            <person name="Riolo M."/>
            <person name="La Spada F."/>
            <person name="Cacciola S.O."/>
            <person name="Dionisio G."/>
        </authorList>
    </citation>
    <scope>NUCLEOTIDE SEQUENCE [LARGE SCALE GENOMIC DNA]</scope>
    <source>
        <strain evidence="3 4">VK10A</strain>
    </source>
</reference>